<evidence type="ECO:0000256" key="1">
    <source>
        <dbReference type="SAM" id="Phobius"/>
    </source>
</evidence>
<sequence length="102" mass="11786">MSQEKLLTVREVAIILNISEKEVVDLAQTGTIPAYKVGGVFLRFKKDQIQEYRNSTRSSLSKVSLRKSTPLREKISDFFYFNDFYILSGLFIFLLLVVIFRG</sequence>
<name>A0A2G9YK46_9BACT</name>
<organism evidence="3 4">
    <name type="scientific">Candidatus Sherwoodlollariibacterium unditelluris</name>
    <dbReference type="NCBI Taxonomy" id="1974757"/>
    <lineage>
        <taxon>Bacteria</taxon>
        <taxon>Pseudomonadati</taxon>
        <taxon>Candidatus Omnitrophota</taxon>
        <taxon>Candidatus Sherwoodlollariibacterium</taxon>
    </lineage>
</organism>
<keyword evidence="1" id="KW-1133">Transmembrane helix</keyword>
<evidence type="ECO:0000313" key="3">
    <source>
        <dbReference type="EMBL" id="PIP18901.1"/>
    </source>
</evidence>
<dbReference type="AlphaFoldDB" id="A0A2G9YK46"/>
<reference evidence="3 4" key="1">
    <citation type="submission" date="2017-09" db="EMBL/GenBank/DDBJ databases">
        <title>Depth-based differentiation of microbial function through sediment-hosted aquifers and enrichment of novel symbionts in the deep terrestrial subsurface.</title>
        <authorList>
            <person name="Probst A.J."/>
            <person name="Ladd B."/>
            <person name="Jarett J.K."/>
            <person name="Geller-Mcgrath D.E."/>
            <person name="Sieber C.M."/>
            <person name="Emerson J.B."/>
            <person name="Anantharaman K."/>
            <person name="Thomas B.C."/>
            <person name="Malmstrom R."/>
            <person name="Stieglmeier M."/>
            <person name="Klingl A."/>
            <person name="Woyke T."/>
            <person name="Ryan C.M."/>
            <person name="Banfield J.F."/>
        </authorList>
    </citation>
    <scope>NUCLEOTIDE SEQUENCE [LARGE SCALE GENOMIC DNA]</scope>
    <source>
        <strain evidence="3">CG23_combo_of_CG06-09_8_20_14_all_41_10</strain>
    </source>
</reference>
<dbReference type="InterPro" id="IPR041657">
    <property type="entry name" value="HTH_17"/>
</dbReference>
<dbReference type="InterPro" id="IPR010093">
    <property type="entry name" value="SinI_DNA-bd"/>
</dbReference>
<keyword evidence="1" id="KW-0812">Transmembrane</keyword>
<evidence type="ECO:0000259" key="2">
    <source>
        <dbReference type="Pfam" id="PF12728"/>
    </source>
</evidence>
<feature type="transmembrane region" description="Helical" evidence="1">
    <location>
        <begin position="78"/>
        <end position="100"/>
    </location>
</feature>
<dbReference type="EMBL" id="PCRK01000148">
    <property type="protein sequence ID" value="PIP18901.1"/>
    <property type="molecule type" value="Genomic_DNA"/>
</dbReference>
<dbReference type="Pfam" id="PF12728">
    <property type="entry name" value="HTH_17"/>
    <property type="match status" value="1"/>
</dbReference>
<protein>
    <recommendedName>
        <fullName evidence="2">Helix-turn-helix domain-containing protein</fullName>
    </recommendedName>
</protein>
<dbReference type="Proteomes" id="UP000231292">
    <property type="component" value="Unassembled WGS sequence"/>
</dbReference>
<feature type="domain" description="Helix-turn-helix" evidence="2">
    <location>
        <begin position="6"/>
        <end position="55"/>
    </location>
</feature>
<keyword evidence="1" id="KW-0472">Membrane</keyword>
<comment type="caution">
    <text evidence="3">The sequence shown here is derived from an EMBL/GenBank/DDBJ whole genome shotgun (WGS) entry which is preliminary data.</text>
</comment>
<gene>
    <name evidence="3" type="ORF">COX41_05730</name>
</gene>
<dbReference type="NCBIfam" id="TIGR01764">
    <property type="entry name" value="excise"/>
    <property type="match status" value="1"/>
</dbReference>
<accession>A0A2G9YK46</accession>
<evidence type="ECO:0000313" key="4">
    <source>
        <dbReference type="Proteomes" id="UP000231292"/>
    </source>
</evidence>
<proteinExistence type="predicted"/>
<dbReference type="GO" id="GO:0003677">
    <property type="term" value="F:DNA binding"/>
    <property type="evidence" value="ECO:0007669"/>
    <property type="project" value="InterPro"/>
</dbReference>